<dbReference type="EMBL" id="CAJFCW020000001">
    <property type="protein sequence ID" value="CAG9079228.1"/>
    <property type="molecule type" value="Genomic_DNA"/>
</dbReference>
<feature type="transmembrane region" description="Helical" evidence="5">
    <location>
        <begin position="259"/>
        <end position="283"/>
    </location>
</feature>
<comment type="subcellular location">
    <subcellularLocation>
        <location evidence="1">Membrane</location>
        <topology evidence="1">Multi-pass membrane protein</topology>
    </subcellularLocation>
</comment>
<name>A0A811JRB5_9BILA</name>
<evidence type="ECO:0000256" key="5">
    <source>
        <dbReference type="SAM" id="Phobius"/>
    </source>
</evidence>
<proteinExistence type="predicted"/>
<dbReference type="EMBL" id="CAJFDH010000001">
    <property type="protein sequence ID" value="CAD5205787.1"/>
    <property type="molecule type" value="Genomic_DNA"/>
</dbReference>
<evidence type="ECO:0000313" key="6">
    <source>
        <dbReference type="EMBL" id="CAD5205787.1"/>
    </source>
</evidence>
<dbReference type="Pfam" id="PF02535">
    <property type="entry name" value="Zip"/>
    <property type="match status" value="1"/>
</dbReference>
<feature type="transmembrane region" description="Helical" evidence="5">
    <location>
        <begin position="87"/>
        <end position="104"/>
    </location>
</feature>
<feature type="transmembrane region" description="Helical" evidence="5">
    <location>
        <begin position="6"/>
        <end position="24"/>
    </location>
</feature>
<reference evidence="6" key="1">
    <citation type="submission" date="2020-09" db="EMBL/GenBank/DDBJ databases">
        <authorList>
            <person name="Kikuchi T."/>
        </authorList>
    </citation>
    <scope>NUCLEOTIDE SEQUENCE</scope>
    <source>
        <strain evidence="6">SH1</strain>
    </source>
</reference>
<dbReference type="Proteomes" id="UP000614601">
    <property type="component" value="Unassembled WGS sequence"/>
</dbReference>
<dbReference type="GO" id="GO:0005886">
    <property type="term" value="C:plasma membrane"/>
    <property type="evidence" value="ECO:0007669"/>
    <property type="project" value="TreeGrafter"/>
</dbReference>
<evidence type="ECO:0000256" key="1">
    <source>
        <dbReference type="ARBA" id="ARBA00004141"/>
    </source>
</evidence>
<dbReference type="Proteomes" id="UP000783686">
    <property type="component" value="Unassembled WGS sequence"/>
</dbReference>
<feature type="transmembrane region" description="Helical" evidence="5">
    <location>
        <begin position="328"/>
        <end position="346"/>
    </location>
</feature>
<evidence type="ECO:0000256" key="4">
    <source>
        <dbReference type="ARBA" id="ARBA00023136"/>
    </source>
</evidence>
<keyword evidence="3 5" id="KW-1133">Transmembrane helix</keyword>
<dbReference type="AlphaFoldDB" id="A0A811JRB5"/>
<dbReference type="OrthoDB" id="448280at2759"/>
<keyword evidence="4 5" id="KW-0472">Membrane</keyword>
<feature type="transmembrane region" description="Helical" evidence="5">
    <location>
        <begin position="198"/>
        <end position="217"/>
    </location>
</feature>
<feature type="transmembrane region" description="Helical" evidence="5">
    <location>
        <begin position="223"/>
        <end position="247"/>
    </location>
</feature>
<dbReference type="PANTHER" id="PTHR11040">
    <property type="entry name" value="ZINC/IRON TRANSPORTER"/>
    <property type="match status" value="1"/>
</dbReference>
<keyword evidence="2 5" id="KW-0812">Transmembrane</keyword>
<feature type="transmembrane region" description="Helical" evidence="5">
    <location>
        <begin position="45"/>
        <end position="67"/>
    </location>
</feature>
<evidence type="ECO:0000256" key="3">
    <source>
        <dbReference type="ARBA" id="ARBA00022989"/>
    </source>
</evidence>
<sequence>MEGVTLQACLALVMFITTLTAGLVPLKLLRYMAKQGQHAQRRHSWILTLLSCFAGGVFLGTCFLDIFPHVNGNFEKYKDTYGMKFAYPLPEFLACMGFFLVYFFEEISLKVFSSHGHTHGPATSPQSFDTSVDHNEKANGYNGATTIDVVVDEEDGFRDRKFSTVEPYPAVLTHEHVMDESVRYVNSESSSGGILKSITFAFVMSFHSILEGFALGVQEEKSGIITLFISLIIHKGIEAFSVGLQVSRGISSSKKQKKILANILTICVYALMTPVGSMLGVLLTTWDIDPIKRDMFVIILEGFAAGTFIYVTFFEVLAQEKANDHSNLIQLAAIVLGFTCIALLQLQEHLGSGGHGHAHG</sequence>
<protein>
    <submittedName>
        <fullName evidence="6">Uncharacterized protein</fullName>
    </submittedName>
</protein>
<keyword evidence="7" id="KW-1185">Reference proteome</keyword>
<gene>
    <name evidence="6" type="ORF">BOKJ2_LOCUS471</name>
</gene>
<dbReference type="GO" id="GO:0005385">
    <property type="term" value="F:zinc ion transmembrane transporter activity"/>
    <property type="evidence" value="ECO:0007669"/>
    <property type="project" value="TreeGrafter"/>
</dbReference>
<feature type="transmembrane region" description="Helical" evidence="5">
    <location>
        <begin position="295"/>
        <end position="316"/>
    </location>
</feature>
<accession>A0A811JRB5</accession>
<evidence type="ECO:0000313" key="7">
    <source>
        <dbReference type="Proteomes" id="UP000614601"/>
    </source>
</evidence>
<dbReference type="PANTHER" id="PTHR11040:SF74">
    <property type="entry name" value="ZINC TRANSPORTER ZIP3"/>
    <property type="match status" value="1"/>
</dbReference>
<comment type="caution">
    <text evidence="6">The sequence shown here is derived from an EMBL/GenBank/DDBJ whole genome shotgun (WGS) entry which is preliminary data.</text>
</comment>
<dbReference type="InterPro" id="IPR003689">
    <property type="entry name" value="ZIP"/>
</dbReference>
<organism evidence="6 7">
    <name type="scientific">Bursaphelenchus okinawaensis</name>
    <dbReference type="NCBI Taxonomy" id="465554"/>
    <lineage>
        <taxon>Eukaryota</taxon>
        <taxon>Metazoa</taxon>
        <taxon>Ecdysozoa</taxon>
        <taxon>Nematoda</taxon>
        <taxon>Chromadorea</taxon>
        <taxon>Rhabditida</taxon>
        <taxon>Tylenchina</taxon>
        <taxon>Tylenchomorpha</taxon>
        <taxon>Aphelenchoidea</taxon>
        <taxon>Aphelenchoididae</taxon>
        <taxon>Bursaphelenchus</taxon>
    </lineage>
</organism>
<evidence type="ECO:0000256" key="2">
    <source>
        <dbReference type="ARBA" id="ARBA00022692"/>
    </source>
</evidence>